<dbReference type="InterPro" id="IPR003369">
    <property type="entry name" value="TatA/B/E"/>
</dbReference>
<evidence type="ECO:0000256" key="1">
    <source>
        <dbReference type="ARBA" id="ARBA00004162"/>
    </source>
</evidence>
<keyword evidence="3" id="KW-1003">Cell membrane</keyword>
<keyword evidence="2" id="KW-0813">Transport</keyword>
<keyword evidence="11" id="KW-1185">Reference proteome</keyword>
<gene>
    <name evidence="10" type="ordered locus">Pisl_1615</name>
</gene>
<dbReference type="InterPro" id="IPR006312">
    <property type="entry name" value="TatA/E"/>
</dbReference>
<name>A1RUY7_PYRIL</name>
<dbReference type="Proteomes" id="UP000002595">
    <property type="component" value="Chromosome"/>
</dbReference>
<evidence type="ECO:0000256" key="4">
    <source>
        <dbReference type="ARBA" id="ARBA00022692"/>
    </source>
</evidence>
<dbReference type="PANTHER" id="PTHR42982:SF1">
    <property type="entry name" value="SEC-INDEPENDENT PROTEIN TRANSLOCASE PROTEIN TATA"/>
    <property type="match status" value="1"/>
</dbReference>
<dbReference type="Gene3D" id="1.20.5.3310">
    <property type="match status" value="1"/>
</dbReference>
<evidence type="ECO:0000256" key="7">
    <source>
        <dbReference type="ARBA" id="ARBA00023010"/>
    </source>
</evidence>
<keyword evidence="5" id="KW-0653">Protein transport</keyword>
<evidence type="ECO:0000313" key="10">
    <source>
        <dbReference type="EMBL" id="ABL88769.1"/>
    </source>
</evidence>
<evidence type="ECO:0000256" key="9">
    <source>
        <dbReference type="SAM" id="Phobius"/>
    </source>
</evidence>
<proteinExistence type="predicted"/>
<dbReference type="HOGENOM" id="CLU_086034_3_2_2"/>
<organism evidence="10 11">
    <name type="scientific">Pyrobaculum islandicum (strain DSM 4184 / JCM 9189 / GEO3)</name>
    <dbReference type="NCBI Taxonomy" id="384616"/>
    <lineage>
        <taxon>Archaea</taxon>
        <taxon>Thermoproteota</taxon>
        <taxon>Thermoprotei</taxon>
        <taxon>Thermoproteales</taxon>
        <taxon>Thermoproteaceae</taxon>
        <taxon>Pyrobaculum</taxon>
    </lineage>
</organism>
<dbReference type="KEGG" id="pis:Pisl_1615"/>
<evidence type="ECO:0000313" key="11">
    <source>
        <dbReference type="Proteomes" id="UP000002595"/>
    </source>
</evidence>
<keyword evidence="7" id="KW-0811">Translocation</keyword>
<dbReference type="AlphaFoldDB" id="A1RUY7"/>
<evidence type="ECO:0000256" key="5">
    <source>
        <dbReference type="ARBA" id="ARBA00022927"/>
    </source>
</evidence>
<dbReference type="eggNOG" id="arCOG02694">
    <property type="taxonomic scope" value="Archaea"/>
</dbReference>
<evidence type="ECO:0000256" key="3">
    <source>
        <dbReference type="ARBA" id="ARBA00022475"/>
    </source>
</evidence>
<dbReference type="STRING" id="384616.Pisl_1615"/>
<dbReference type="NCBIfam" id="TIGR01411">
    <property type="entry name" value="tatAE"/>
    <property type="match status" value="1"/>
</dbReference>
<feature type="transmembrane region" description="Helical" evidence="9">
    <location>
        <begin position="20"/>
        <end position="41"/>
    </location>
</feature>
<evidence type="ECO:0000256" key="2">
    <source>
        <dbReference type="ARBA" id="ARBA00022448"/>
    </source>
</evidence>
<comment type="subcellular location">
    <subcellularLocation>
        <location evidence="1">Cell membrane</location>
        <topology evidence="1">Single-pass membrane protein</topology>
    </subcellularLocation>
</comment>
<dbReference type="PANTHER" id="PTHR42982">
    <property type="entry name" value="SEC-INDEPENDENT PROTEIN TRANSLOCASE PROTEIN TATA"/>
    <property type="match status" value="1"/>
</dbReference>
<dbReference type="GO" id="GO:0043953">
    <property type="term" value="P:protein transport by the Tat complex"/>
    <property type="evidence" value="ECO:0007669"/>
    <property type="project" value="InterPro"/>
</dbReference>
<accession>A1RUY7</accession>
<keyword evidence="4 9" id="KW-0812">Transmembrane</keyword>
<protein>
    <submittedName>
        <fullName evidence="10">Sec-independent protein translocase TatA</fullName>
    </submittedName>
</protein>
<evidence type="ECO:0000256" key="8">
    <source>
        <dbReference type="ARBA" id="ARBA00023136"/>
    </source>
</evidence>
<keyword evidence="6 9" id="KW-1133">Transmembrane helix</keyword>
<dbReference type="Pfam" id="PF02416">
    <property type="entry name" value="TatA_B_E"/>
    <property type="match status" value="1"/>
</dbReference>
<reference evidence="10" key="1">
    <citation type="submission" date="2006-12" db="EMBL/GenBank/DDBJ databases">
        <title>Complete sequence of Pyrobaculum islandicum DSM 4184.</title>
        <authorList>
            <person name="Copeland A."/>
            <person name="Lucas S."/>
            <person name="Lapidus A."/>
            <person name="Barry K."/>
            <person name="Detter J.C."/>
            <person name="Glavina del Rio T."/>
            <person name="Dalin E."/>
            <person name="Tice H."/>
            <person name="Pitluck S."/>
            <person name="Meincke L."/>
            <person name="Brettin T."/>
            <person name="Bruce D."/>
            <person name="Han C."/>
            <person name="Tapia R."/>
            <person name="Gilna P."/>
            <person name="Schmutz J."/>
            <person name="Larimer F."/>
            <person name="Land M."/>
            <person name="Hauser L."/>
            <person name="Kyrpides N."/>
            <person name="Mikhailova N."/>
            <person name="Cozen A.E."/>
            <person name="Fitz-Gibbon S.T."/>
            <person name="House C.H."/>
            <person name="Saltikov C."/>
            <person name="Lowe T."/>
            <person name="Richardson P."/>
        </authorList>
    </citation>
    <scope>NUCLEOTIDE SEQUENCE [LARGE SCALE GENOMIC DNA]</scope>
    <source>
        <strain evidence="10">DSM 4184</strain>
    </source>
</reference>
<sequence>MRLGRGGIKLIKDYSLRLMYLILAGQEWLVVLIAIVIILIWGPSKLPSLARGLGEAIREFRKAASGVEEEPRKVEKREEIDQKIVEMAKSLGISTEGKTKDQLLDEINRKLAELKKQT</sequence>
<dbReference type="GO" id="GO:0005886">
    <property type="term" value="C:plasma membrane"/>
    <property type="evidence" value="ECO:0007669"/>
    <property type="project" value="UniProtKB-SubCell"/>
</dbReference>
<keyword evidence="8 9" id="KW-0472">Membrane</keyword>
<evidence type="ECO:0000256" key="6">
    <source>
        <dbReference type="ARBA" id="ARBA00022989"/>
    </source>
</evidence>
<dbReference type="EMBL" id="CP000504">
    <property type="protein sequence ID" value="ABL88769.1"/>
    <property type="molecule type" value="Genomic_DNA"/>
</dbReference>